<feature type="region of interest" description="Disordered" evidence="1">
    <location>
        <begin position="1"/>
        <end position="22"/>
    </location>
</feature>
<reference evidence="2 3" key="1">
    <citation type="journal article" date="2019" name="Commun. Biol.">
        <title>The bagworm genome reveals a unique fibroin gene that provides high tensile strength.</title>
        <authorList>
            <person name="Kono N."/>
            <person name="Nakamura H."/>
            <person name="Ohtoshi R."/>
            <person name="Tomita M."/>
            <person name="Numata K."/>
            <person name="Arakawa K."/>
        </authorList>
    </citation>
    <scope>NUCLEOTIDE SEQUENCE [LARGE SCALE GENOMIC DNA]</scope>
</reference>
<dbReference type="EMBL" id="BGZK01000378">
    <property type="protein sequence ID" value="GBP40181.1"/>
    <property type="molecule type" value="Genomic_DNA"/>
</dbReference>
<accession>A0A4C1VNB9</accession>
<gene>
    <name evidence="2" type="ORF">EVAR_37582_1</name>
</gene>
<dbReference type="AlphaFoldDB" id="A0A4C1VNB9"/>
<organism evidence="2 3">
    <name type="scientific">Eumeta variegata</name>
    <name type="common">Bagworm moth</name>
    <name type="synonym">Eumeta japonica</name>
    <dbReference type="NCBI Taxonomy" id="151549"/>
    <lineage>
        <taxon>Eukaryota</taxon>
        <taxon>Metazoa</taxon>
        <taxon>Ecdysozoa</taxon>
        <taxon>Arthropoda</taxon>
        <taxon>Hexapoda</taxon>
        <taxon>Insecta</taxon>
        <taxon>Pterygota</taxon>
        <taxon>Neoptera</taxon>
        <taxon>Endopterygota</taxon>
        <taxon>Lepidoptera</taxon>
        <taxon>Glossata</taxon>
        <taxon>Ditrysia</taxon>
        <taxon>Tineoidea</taxon>
        <taxon>Psychidae</taxon>
        <taxon>Oiketicinae</taxon>
        <taxon>Eumeta</taxon>
    </lineage>
</organism>
<keyword evidence="3" id="KW-1185">Reference proteome</keyword>
<evidence type="ECO:0000313" key="3">
    <source>
        <dbReference type="Proteomes" id="UP000299102"/>
    </source>
</evidence>
<dbReference type="Proteomes" id="UP000299102">
    <property type="component" value="Unassembled WGS sequence"/>
</dbReference>
<name>A0A4C1VNB9_EUMVA</name>
<comment type="caution">
    <text evidence="2">The sequence shown here is derived from an EMBL/GenBank/DDBJ whole genome shotgun (WGS) entry which is preliminary data.</text>
</comment>
<protein>
    <submittedName>
        <fullName evidence="2">Uncharacterized protein</fullName>
    </submittedName>
</protein>
<evidence type="ECO:0000313" key="2">
    <source>
        <dbReference type="EMBL" id="GBP40181.1"/>
    </source>
</evidence>
<evidence type="ECO:0000256" key="1">
    <source>
        <dbReference type="SAM" id="MobiDB-lite"/>
    </source>
</evidence>
<sequence>MRTDVPSVSIEAPHKTGPNPVKDRYRMSAAVCVQRAELFCSRESHCREEAADRLQPLGVASGARFATRNWLLKYTSFTSMNLCVHNDRDTDRAPLLARSQLGLDCDPDAGVRLFVDKHNFSILKSFPGARIKLTARIEIRDGRQLDKHHNRVKISDEKFVKEKSAVFVAVDRSRSEEPAAGRGRSLFNEEYGCIGDAELSQRRDMTATAEDCIAASAPEMGGREEQTDRFGACSI</sequence>
<proteinExistence type="predicted"/>